<keyword evidence="3" id="KW-1185">Reference proteome</keyword>
<name>A0A318SJW2_9DEIO</name>
<comment type="caution">
    <text evidence="2">The sequence shown here is derived from an EMBL/GenBank/DDBJ whole genome shotgun (WGS) entry which is preliminary data.</text>
</comment>
<dbReference type="AlphaFoldDB" id="A0A318SJW2"/>
<accession>A0A318SJW2</accession>
<dbReference type="EMBL" id="QJSX01000011">
    <property type="protein sequence ID" value="PYE52848.1"/>
    <property type="molecule type" value="Genomic_DNA"/>
</dbReference>
<dbReference type="RefSeq" id="WP_110887435.1">
    <property type="nucleotide sequence ID" value="NZ_QJSX01000011.1"/>
</dbReference>
<evidence type="ECO:0000256" key="1">
    <source>
        <dbReference type="SAM" id="Phobius"/>
    </source>
</evidence>
<evidence type="ECO:0000313" key="3">
    <source>
        <dbReference type="Proteomes" id="UP000248326"/>
    </source>
</evidence>
<gene>
    <name evidence="2" type="ORF">DES52_11118</name>
</gene>
<dbReference type="OrthoDB" id="65436at2"/>
<proteinExistence type="predicted"/>
<keyword evidence="1" id="KW-0812">Transmembrane</keyword>
<dbReference type="Proteomes" id="UP000248326">
    <property type="component" value="Unassembled WGS sequence"/>
</dbReference>
<evidence type="ECO:0000313" key="2">
    <source>
        <dbReference type="EMBL" id="PYE52848.1"/>
    </source>
</evidence>
<organism evidence="2 3">
    <name type="scientific">Deinococcus yavapaiensis KR-236</name>
    <dbReference type="NCBI Taxonomy" id="694435"/>
    <lineage>
        <taxon>Bacteria</taxon>
        <taxon>Thermotogati</taxon>
        <taxon>Deinococcota</taxon>
        <taxon>Deinococci</taxon>
        <taxon>Deinococcales</taxon>
        <taxon>Deinococcaceae</taxon>
        <taxon>Deinococcus</taxon>
    </lineage>
</organism>
<keyword evidence="1" id="KW-0472">Membrane</keyword>
<feature type="transmembrane region" description="Helical" evidence="1">
    <location>
        <begin position="7"/>
        <end position="30"/>
    </location>
</feature>
<sequence length="208" mass="22687">MVRNFVFGCLSATLVILVLVGVLGYFFVWVPIQNFLANFNVPNVAVGQRQPGVPSTPQSVRSAVSLTGEEVRDFVRIRRSVGQAVGQDLGQFQNLYQDFANGQTPSALEVWNVIRNAGGVIGQARTAQEAALRRENMTQAQYANVRTEVNRVLGLPEVDLGVAAQSLQNLQLPNWDQVVVPPLPANKRLIDPFVNELRPTAALGLLGL</sequence>
<protein>
    <submittedName>
        <fullName evidence="2">Uncharacterized protein</fullName>
    </submittedName>
</protein>
<keyword evidence="1" id="KW-1133">Transmembrane helix</keyword>
<reference evidence="2 3" key="1">
    <citation type="submission" date="2018-06" db="EMBL/GenBank/DDBJ databases">
        <title>Genomic Encyclopedia of Type Strains, Phase IV (KMG-IV): sequencing the most valuable type-strain genomes for metagenomic binning, comparative biology and taxonomic classification.</title>
        <authorList>
            <person name="Goeker M."/>
        </authorList>
    </citation>
    <scope>NUCLEOTIDE SEQUENCE [LARGE SCALE GENOMIC DNA]</scope>
    <source>
        <strain evidence="2 3">DSM 18048</strain>
    </source>
</reference>